<proteinExistence type="predicted"/>
<dbReference type="Proteomes" id="UP000295277">
    <property type="component" value="Unassembled WGS sequence"/>
</dbReference>
<name>A0A4R1YZA0_9RHOB</name>
<keyword evidence="2" id="KW-1185">Reference proteome</keyword>
<dbReference type="InterPro" id="IPR038225">
    <property type="entry name" value="TagF_sf"/>
</dbReference>
<dbReference type="NCBIfam" id="TIGR03373">
    <property type="entry name" value="VI_minor_4"/>
    <property type="match status" value="1"/>
</dbReference>
<evidence type="ECO:0000313" key="1">
    <source>
        <dbReference type="EMBL" id="TCM86457.1"/>
    </source>
</evidence>
<gene>
    <name evidence="1" type="ORF">EV216_1046</name>
</gene>
<sequence>MPPATALFGKLPGLGDFVARGLPPGLRAPLDRWLTAHLARHARAPDSWPAAGLRATLILNGTSLTALILPSSDRAGRAFPLACCHLPGLDRAAAEHWCTAALPAALAATEGMLDPDALIAALPAPIPGTDPAPGLWTADRPGLPDSPDEALARIFGPVSSG</sequence>
<dbReference type="Pfam" id="PF09867">
    <property type="entry name" value="TagF_N"/>
    <property type="match status" value="1"/>
</dbReference>
<comment type="caution">
    <text evidence="1">The sequence shown here is derived from an EMBL/GenBank/DDBJ whole genome shotgun (WGS) entry which is preliminary data.</text>
</comment>
<reference evidence="1 2" key="1">
    <citation type="submission" date="2019-03" db="EMBL/GenBank/DDBJ databases">
        <title>Genomic Encyclopedia of Type Strains, Phase IV (KMG-IV): sequencing the most valuable type-strain genomes for metagenomic binning, comparative biology and taxonomic classification.</title>
        <authorList>
            <person name="Goeker M."/>
        </authorList>
    </citation>
    <scope>NUCLEOTIDE SEQUENCE [LARGE SCALE GENOMIC DNA]</scope>
    <source>
        <strain evidence="1 2">DSM 21153</strain>
    </source>
</reference>
<accession>A0A4R1YZA0</accession>
<dbReference type="EMBL" id="SLVM01000004">
    <property type="protein sequence ID" value="TCM86457.1"/>
    <property type="molecule type" value="Genomic_DNA"/>
</dbReference>
<dbReference type="InterPro" id="IPR017748">
    <property type="entry name" value="TagF"/>
</dbReference>
<dbReference type="OrthoDB" id="9801841at2"/>
<organism evidence="1 2">
    <name type="scientific">Rhodovulum steppense</name>
    <dbReference type="NCBI Taxonomy" id="540251"/>
    <lineage>
        <taxon>Bacteria</taxon>
        <taxon>Pseudomonadati</taxon>
        <taxon>Pseudomonadota</taxon>
        <taxon>Alphaproteobacteria</taxon>
        <taxon>Rhodobacterales</taxon>
        <taxon>Paracoccaceae</taxon>
        <taxon>Rhodovulum</taxon>
    </lineage>
</organism>
<dbReference type="AlphaFoldDB" id="A0A4R1YZA0"/>
<protein>
    <submittedName>
        <fullName evidence="1">Type VI secretion system ImpM family protein</fullName>
    </submittedName>
</protein>
<evidence type="ECO:0000313" key="2">
    <source>
        <dbReference type="Proteomes" id="UP000295277"/>
    </source>
</evidence>
<dbReference type="Gene3D" id="3.40.1730.10">
    <property type="entry name" value="pa0076 domain"/>
    <property type="match status" value="1"/>
</dbReference>
<dbReference type="RefSeq" id="WP_132693668.1">
    <property type="nucleotide sequence ID" value="NZ_SLVM01000004.1"/>
</dbReference>